<organism evidence="1 2">
    <name type="scientific">Jeotgalibacillus haloalkalitolerans</name>
    <dbReference type="NCBI Taxonomy" id="3104292"/>
    <lineage>
        <taxon>Bacteria</taxon>
        <taxon>Bacillati</taxon>
        <taxon>Bacillota</taxon>
        <taxon>Bacilli</taxon>
        <taxon>Bacillales</taxon>
        <taxon>Caryophanaceae</taxon>
        <taxon>Jeotgalibacillus</taxon>
    </lineage>
</organism>
<keyword evidence="2" id="KW-1185">Reference proteome</keyword>
<evidence type="ECO:0000313" key="1">
    <source>
        <dbReference type="EMBL" id="MDZ5713675.1"/>
    </source>
</evidence>
<protein>
    <submittedName>
        <fullName evidence="1">Uncharacterized protein</fullName>
    </submittedName>
</protein>
<comment type="caution">
    <text evidence="1">The sequence shown here is derived from an EMBL/GenBank/DDBJ whole genome shotgun (WGS) entry which is preliminary data.</text>
</comment>
<sequence length="262" mass="29998">MIQLEWEQAKKNAKKHKKLFEDMVVHPNSVKLNGAYYFEANYLKKRTDHAIGKAIISGNGGNEEDAKKVHDLLITFHHTIIAIFTSSDERSRISPVFYDEALKVSERGSGEKIENGKAVITEMGELLKYLKVEYKKVTDFISGSVEVTEEAHRFLTDQAARLTACQINMIRLSADFDGILADWKEEMKEQGLWNELSRETQNYYHGTLMPSGNKISRDLYNGYPELPDGSLEEQAASLDNAFQERHAEWIVKSRSLLRWPKV</sequence>
<accession>A0ABU5KQZ9</accession>
<proteinExistence type="predicted"/>
<dbReference type="Proteomes" id="UP001292084">
    <property type="component" value="Unassembled WGS sequence"/>
</dbReference>
<dbReference type="EMBL" id="JAXQNN010000008">
    <property type="protein sequence ID" value="MDZ5713675.1"/>
    <property type="molecule type" value="Genomic_DNA"/>
</dbReference>
<name>A0ABU5KQZ9_9BACL</name>
<gene>
    <name evidence="1" type="ORF">UFB30_15695</name>
</gene>
<dbReference type="RefSeq" id="WP_322422631.1">
    <property type="nucleotide sequence ID" value="NZ_JAXQNN010000008.1"/>
</dbReference>
<evidence type="ECO:0000313" key="2">
    <source>
        <dbReference type="Proteomes" id="UP001292084"/>
    </source>
</evidence>
<reference evidence="1 2" key="1">
    <citation type="submission" date="2023-12" db="EMBL/GenBank/DDBJ databases">
        <title>Jeotgalibacillus haloalkaliphilus sp. nov., a novel salt-tolerant bacteria, isolated from the estuary of the Fenhe River into the Yellow River.</title>
        <authorList>
            <person name="Li Y."/>
        </authorList>
    </citation>
    <scope>NUCLEOTIDE SEQUENCE [LARGE SCALE GENOMIC DNA]</scope>
    <source>
        <strain evidence="1 2">HH7-29</strain>
    </source>
</reference>